<evidence type="ECO:0000313" key="1">
    <source>
        <dbReference type="EMBL" id="QHT85622.1"/>
    </source>
</evidence>
<name>A0A6C0HYN7_9ZZZZ</name>
<proteinExistence type="predicted"/>
<sequence>MVPGAKHLVAGTPLEPSLPLTIGNICEELG</sequence>
<reference evidence="1" key="1">
    <citation type="journal article" date="2020" name="Nature">
        <title>Giant virus diversity and host interactions through global metagenomics.</title>
        <authorList>
            <person name="Schulz F."/>
            <person name="Roux S."/>
            <person name="Paez-Espino D."/>
            <person name="Jungbluth S."/>
            <person name="Walsh D.A."/>
            <person name="Denef V.J."/>
            <person name="McMahon K.D."/>
            <person name="Konstantinidis K.T."/>
            <person name="Eloe-Fadrosh E.A."/>
            <person name="Kyrpides N.C."/>
            <person name="Woyke T."/>
        </authorList>
    </citation>
    <scope>NUCLEOTIDE SEQUENCE</scope>
    <source>
        <strain evidence="1">GVMAG-M-3300023184-182</strain>
    </source>
</reference>
<dbReference type="EMBL" id="MN740043">
    <property type="protein sequence ID" value="QHT85622.1"/>
    <property type="molecule type" value="Genomic_DNA"/>
</dbReference>
<accession>A0A6C0HYN7</accession>
<organism evidence="1">
    <name type="scientific">viral metagenome</name>
    <dbReference type="NCBI Taxonomy" id="1070528"/>
    <lineage>
        <taxon>unclassified sequences</taxon>
        <taxon>metagenomes</taxon>
        <taxon>organismal metagenomes</taxon>
    </lineage>
</organism>
<dbReference type="AlphaFoldDB" id="A0A6C0HYN7"/>
<protein>
    <submittedName>
        <fullName evidence="1">Uncharacterized protein</fullName>
    </submittedName>
</protein>